<accession>A0ABV0PTT2</accession>
<gene>
    <name evidence="1" type="ORF">GOODEAATRI_032826</name>
</gene>
<sequence>GTEIQMVEVNQNTLIQWHNDRQKQQLSVLLQGTAVPPNVPVSEDPLMDARVLPSVPVPAQYEHERTLPAAMMANSTDTQKYKDFDNITSLEGINMAVSLFSLCMDSCNIE</sequence>
<feature type="non-terminal residue" evidence="1">
    <location>
        <position position="1"/>
    </location>
</feature>
<dbReference type="EMBL" id="JAHRIO010086336">
    <property type="protein sequence ID" value="MEQ2186833.1"/>
    <property type="molecule type" value="Genomic_DNA"/>
</dbReference>
<keyword evidence="2" id="KW-1185">Reference proteome</keyword>
<protein>
    <submittedName>
        <fullName evidence="1">Uncharacterized protein</fullName>
    </submittedName>
</protein>
<organism evidence="1 2">
    <name type="scientific">Goodea atripinnis</name>
    <dbReference type="NCBI Taxonomy" id="208336"/>
    <lineage>
        <taxon>Eukaryota</taxon>
        <taxon>Metazoa</taxon>
        <taxon>Chordata</taxon>
        <taxon>Craniata</taxon>
        <taxon>Vertebrata</taxon>
        <taxon>Euteleostomi</taxon>
        <taxon>Actinopterygii</taxon>
        <taxon>Neopterygii</taxon>
        <taxon>Teleostei</taxon>
        <taxon>Neoteleostei</taxon>
        <taxon>Acanthomorphata</taxon>
        <taxon>Ovalentaria</taxon>
        <taxon>Atherinomorphae</taxon>
        <taxon>Cyprinodontiformes</taxon>
        <taxon>Goodeidae</taxon>
        <taxon>Goodea</taxon>
    </lineage>
</organism>
<dbReference type="Proteomes" id="UP001476798">
    <property type="component" value="Unassembled WGS sequence"/>
</dbReference>
<evidence type="ECO:0000313" key="1">
    <source>
        <dbReference type="EMBL" id="MEQ2186833.1"/>
    </source>
</evidence>
<reference evidence="1 2" key="1">
    <citation type="submission" date="2021-06" db="EMBL/GenBank/DDBJ databases">
        <authorList>
            <person name="Palmer J.M."/>
        </authorList>
    </citation>
    <scope>NUCLEOTIDE SEQUENCE [LARGE SCALE GENOMIC DNA]</scope>
    <source>
        <strain evidence="1 2">GA_2019</strain>
        <tissue evidence="1">Muscle</tissue>
    </source>
</reference>
<name>A0ABV0PTT2_9TELE</name>
<comment type="caution">
    <text evidence="1">The sequence shown here is derived from an EMBL/GenBank/DDBJ whole genome shotgun (WGS) entry which is preliminary data.</text>
</comment>
<evidence type="ECO:0000313" key="2">
    <source>
        <dbReference type="Proteomes" id="UP001476798"/>
    </source>
</evidence>
<proteinExistence type="predicted"/>